<organism evidence="2 3">
    <name type="scientific">Geodia barretti</name>
    <name type="common">Barrett's horny sponge</name>
    <dbReference type="NCBI Taxonomy" id="519541"/>
    <lineage>
        <taxon>Eukaryota</taxon>
        <taxon>Metazoa</taxon>
        <taxon>Porifera</taxon>
        <taxon>Demospongiae</taxon>
        <taxon>Heteroscleromorpha</taxon>
        <taxon>Tetractinellida</taxon>
        <taxon>Astrophorina</taxon>
        <taxon>Geodiidae</taxon>
        <taxon>Geodia</taxon>
    </lineage>
</organism>
<dbReference type="InterPro" id="IPR056117">
    <property type="entry name" value="DUF7700"/>
</dbReference>
<evidence type="ECO:0000313" key="3">
    <source>
        <dbReference type="Proteomes" id="UP001174909"/>
    </source>
</evidence>
<keyword evidence="3" id="KW-1185">Reference proteome</keyword>
<reference evidence="2" key="1">
    <citation type="submission" date="2023-03" db="EMBL/GenBank/DDBJ databases">
        <authorList>
            <person name="Steffen K."/>
            <person name="Cardenas P."/>
        </authorList>
    </citation>
    <scope>NUCLEOTIDE SEQUENCE</scope>
</reference>
<comment type="caution">
    <text evidence="2">The sequence shown here is derived from an EMBL/GenBank/DDBJ whole genome shotgun (WGS) entry which is preliminary data.</text>
</comment>
<evidence type="ECO:0000259" key="1">
    <source>
        <dbReference type="Pfam" id="PF24777"/>
    </source>
</evidence>
<dbReference type="AlphaFoldDB" id="A0AA35XAI6"/>
<gene>
    <name evidence="2" type="ORF">GBAR_LOCUS24236</name>
</gene>
<dbReference type="Pfam" id="PF24777">
    <property type="entry name" value="DUF7700"/>
    <property type="match status" value="1"/>
</dbReference>
<name>A0AA35XAI6_GEOBA</name>
<feature type="domain" description="DUF7700" evidence="1">
    <location>
        <begin position="56"/>
        <end position="137"/>
    </location>
</feature>
<dbReference type="Proteomes" id="UP001174909">
    <property type="component" value="Unassembled WGS sequence"/>
</dbReference>
<protein>
    <recommendedName>
        <fullName evidence="1">DUF7700 domain-containing protein</fullName>
    </recommendedName>
</protein>
<dbReference type="EMBL" id="CASHTH010003351">
    <property type="protein sequence ID" value="CAI8043707.1"/>
    <property type="molecule type" value="Genomic_DNA"/>
</dbReference>
<evidence type="ECO:0000313" key="2">
    <source>
        <dbReference type="EMBL" id="CAI8043707.1"/>
    </source>
</evidence>
<accession>A0AA35XAI6</accession>
<sequence length="159" mass="17324">MEEFRMATMIDGEAYLGRVMVRPLSKQGDVTMYLWPLRCLRGKFGGPTFGVDVNGVEIIRFDPHGSRGHWHKGGYDKLGAGGSHVDFPEGVMESEDQVEWALNQLREQTGNYLTEAGYAEAAANLDPELLGAAADAVMGHLESQGDLRADAIAKELISA</sequence>
<proteinExistence type="predicted"/>